<dbReference type="Proteomes" id="UP001164250">
    <property type="component" value="Chromosome 11"/>
</dbReference>
<evidence type="ECO:0000313" key="2">
    <source>
        <dbReference type="Proteomes" id="UP001164250"/>
    </source>
</evidence>
<evidence type="ECO:0000313" key="1">
    <source>
        <dbReference type="EMBL" id="KAJ0084446.1"/>
    </source>
</evidence>
<sequence>MWCWRGRVPREAKPQARTSTLKLKCRTIESRWKEDEELMLETLPRLPSPNQGNLADGVAGAETNDVWNLSRRFRQLVVQNAMATNDQDNYKLLSATRERLDSLCGYLKGWIGGAKGGAVEVRFQNLKVVADVQTGSRALPTLINVTRDLSRKTYSLSFYFPRLLSSLRIFRPQRYSLNILNDNQWCCEAGKNSWYLNNFLELCRMTLLLGPPGSGKSTLLLALAGKLSSNLEISGDITYNGHKLHEFHVQRTSAYISQMYHHIADLTVRETLDFAARCQGSSEAFAGEMFVGPRKTLFMDEISNGLDSSTTHKIVKCVKNSAQQMDATRGIWYIKAPEAEVSEFFESLGFRLLARKAVADFLQELSTGQIPQDNTNSFLFQKWQMLLKFPTMEGLYRHACCSI</sequence>
<gene>
    <name evidence="1" type="ORF">Patl1_30942</name>
</gene>
<name>A0ACC1AE71_9ROSI</name>
<proteinExistence type="predicted"/>
<accession>A0ACC1AE71</accession>
<keyword evidence="2" id="KW-1185">Reference proteome</keyword>
<dbReference type="EMBL" id="CM047907">
    <property type="protein sequence ID" value="KAJ0084446.1"/>
    <property type="molecule type" value="Genomic_DNA"/>
</dbReference>
<organism evidence="1 2">
    <name type="scientific">Pistacia atlantica</name>
    <dbReference type="NCBI Taxonomy" id="434234"/>
    <lineage>
        <taxon>Eukaryota</taxon>
        <taxon>Viridiplantae</taxon>
        <taxon>Streptophyta</taxon>
        <taxon>Embryophyta</taxon>
        <taxon>Tracheophyta</taxon>
        <taxon>Spermatophyta</taxon>
        <taxon>Magnoliopsida</taxon>
        <taxon>eudicotyledons</taxon>
        <taxon>Gunneridae</taxon>
        <taxon>Pentapetalae</taxon>
        <taxon>rosids</taxon>
        <taxon>malvids</taxon>
        <taxon>Sapindales</taxon>
        <taxon>Anacardiaceae</taxon>
        <taxon>Pistacia</taxon>
    </lineage>
</organism>
<comment type="caution">
    <text evidence="1">The sequence shown here is derived from an EMBL/GenBank/DDBJ whole genome shotgun (WGS) entry which is preliminary data.</text>
</comment>
<reference evidence="2" key="1">
    <citation type="journal article" date="2023" name="G3 (Bethesda)">
        <title>Genome assembly and association tests identify interacting loci associated with vigor, precocity, and sex in interspecific pistachio rootstocks.</title>
        <authorList>
            <person name="Palmer W."/>
            <person name="Jacygrad E."/>
            <person name="Sagayaradj S."/>
            <person name="Cavanaugh K."/>
            <person name="Han R."/>
            <person name="Bertier L."/>
            <person name="Beede B."/>
            <person name="Kafkas S."/>
            <person name="Golino D."/>
            <person name="Preece J."/>
            <person name="Michelmore R."/>
        </authorList>
    </citation>
    <scope>NUCLEOTIDE SEQUENCE [LARGE SCALE GENOMIC DNA]</scope>
</reference>
<protein>
    <submittedName>
        <fullName evidence="1">Uncharacterized protein</fullName>
    </submittedName>
</protein>